<dbReference type="Gene3D" id="3.20.20.80">
    <property type="entry name" value="Glycosidases"/>
    <property type="match status" value="1"/>
</dbReference>
<dbReference type="InterPro" id="IPR017853">
    <property type="entry name" value="GH"/>
</dbReference>
<dbReference type="PROSITE" id="PS00129">
    <property type="entry name" value="GLYCOSYL_HYDROL_F31_1"/>
    <property type="match status" value="1"/>
</dbReference>
<dbReference type="Pfam" id="PF21365">
    <property type="entry name" value="Glyco_hydro_31_3rd"/>
    <property type="match status" value="1"/>
</dbReference>
<comment type="similarity">
    <text evidence="1 4">Belongs to the glycosyl hydrolase 31 family.</text>
</comment>
<dbReference type="PANTHER" id="PTHR22762:SF120">
    <property type="entry name" value="HETEROGLYCAN GLUCOSIDASE 1"/>
    <property type="match status" value="1"/>
</dbReference>
<feature type="domain" description="Glycoside hydrolase family 31 N-terminal" evidence="6">
    <location>
        <begin position="157"/>
        <end position="231"/>
    </location>
</feature>
<evidence type="ECO:0000256" key="4">
    <source>
        <dbReference type="RuleBase" id="RU361185"/>
    </source>
</evidence>
<evidence type="ECO:0000259" key="8">
    <source>
        <dbReference type="Pfam" id="PF21365"/>
    </source>
</evidence>
<dbReference type="PANTHER" id="PTHR22762">
    <property type="entry name" value="ALPHA-GLUCOSIDASE"/>
    <property type="match status" value="1"/>
</dbReference>
<dbReference type="SUPFAM" id="SSF51445">
    <property type="entry name" value="(Trans)glycosidases"/>
    <property type="match status" value="1"/>
</dbReference>
<keyword evidence="3 4" id="KW-0326">Glycosidase</keyword>
<evidence type="ECO:0000256" key="1">
    <source>
        <dbReference type="ARBA" id="ARBA00007806"/>
    </source>
</evidence>
<dbReference type="InterPro" id="IPR025887">
    <property type="entry name" value="Glyco_hydro_31_N_dom"/>
</dbReference>
<dbReference type="InterPro" id="IPR048395">
    <property type="entry name" value="Glyco_hydro_31_C"/>
</dbReference>
<dbReference type="InterPro" id="IPR033403">
    <property type="entry name" value="DUF5110"/>
</dbReference>
<evidence type="ECO:0000313" key="10">
    <source>
        <dbReference type="Proteomes" id="UP001630127"/>
    </source>
</evidence>
<dbReference type="InterPro" id="IPR011013">
    <property type="entry name" value="Gal_mutarotase_sf_dom"/>
</dbReference>
<dbReference type="Gene3D" id="2.60.40.1180">
    <property type="entry name" value="Golgi alpha-mannosidase II"/>
    <property type="match status" value="2"/>
</dbReference>
<dbReference type="AlphaFoldDB" id="A0ABD2Y050"/>
<dbReference type="InterPro" id="IPR000322">
    <property type="entry name" value="Glyco_hydro_31_TIM"/>
</dbReference>
<dbReference type="Pfam" id="PF17137">
    <property type="entry name" value="DUF5110"/>
    <property type="match status" value="1"/>
</dbReference>
<feature type="domain" description="Glycosyl hydrolase family 31 C-terminal" evidence="8">
    <location>
        <begin position="609"/>
        <end position="685"/>
    </location>
</feature>
<dbReference type="Gene3D" id="2.60.40.1760">
    <property type="entry name" value="glycosyl hydrolase (family 31)"/>
    <property type="match status" value="1"/>
</dbReference>
<gene>
    <name evidence="9" type="ORF">ACH5RR_039219</name>
</gene>
<dbReference type="CDD" id="cd06604">
    <property type="entry name" value="GH31_glucosidase_II_MalA"/>
    <property type="match status" value="1"/>
</dbReference>
<dbReference type="SUPFAM" id="SSF74650">
    <property type="entry name" value="Galactose mutarotase-like"/>
    <property type="match status" value="1"/>
</dbReference>
<feature type="domain" description="Glycoside hydrolase family 31 TIM barrel" evidence="5">
    <location>
        <begin position="272"/>
        <end position="601"/>
    </location>
</feature>
<name>A0ABD2Y050_9GENT</name>
<evidence type="ECO:0000259" key="7">
    <source>
        <dbReference type="Pfam" id="PF17137"/>
    </source>
</evidence>
<dbReference type="Pfam" id="PF13802">
    <property type="entry name" value="Gal_mutarotas_2"/>
    <property type="match status" value="1"/>
</dbReference>
<dbReference type="Proteomes" id="UP001630127">
    <property type="component" value="Unassembled WGS sequence"/>
</dbReference>
<evidence type="ECO:0000259" key="5">
    <source>
        <dbReference type="Pfam" id="PF01055"/>
    </source>
</evidence>
<evidence type="ECO:0000259" key="6">
    <source>
        <dbReference type="Pfam" id="PF13802"/>
    </source>
</evidence>
<dbReference type="InterPro" id="IPR030458">
    <property type="entry name" value="Glyco_hydro_31_AS"/>
</dbReference>
<comment type="caution">
    <text evidence="9">The sequence shown here is derived from an EMBL/GenBank/DDBJ whole genome shotgun (WGS) entry which is preliminary data.</text>
</comment>
<dbReference type="GO" id="GO:0004553">
    <property type="term" value="F:hydrolase activity, hydrolyzing O-glycosyl compounds"/>
    <property type="evidence" value="ECO:0007669"/>
    <property type="project" value="UniProtKB-ARBA"/>
</dbReference>
<feature type="domain" description="DUF5110" evidence="7">
    <location>
        <begin position="703"/>
        <end position="771"/>
    </location>
</feature>
<dbReference type="EMBL" id="JBJUIK010000016">
    <property type="protein sequence ID" value="KAL3500126.1"/>
    <property type="molecule type" value="Genomic_DNA"/>
</dbReference>
<dbReference type="Pfam" id="PF01055">
    <property type="entry name" value="Glyco_hydro_31_2nd"/>
    <property type="match status" value="1"/>
</dbReference>
<protein>
    <submittedName>
        <fullName evidence="9">Uncharacterized protein</fullName>
    </submittedName>
</protein>
<proteinExistence type="inferred from homology"/>
<dbReference type="CDD" id="cd14752">
    <property type="entry name" value="GH31_N"/>
    <property type="match status" value="1"/>
</dbReference>
<evidence type="ECO:0000313" key="9">
    <source>
        <dbReference type="EMBL" id="KAL3500126.1"/>
    </source>
</evidence>
<reference evidence="9 10" key="1">
    <citation type="submission" date="2024-11" db="EMBL/GenBank/DDBJ databases">
        <title>A near-complete genome assembly of Cinchona calisaya.</title>
        <authorList>
            <person name="Lian D.C."/>
            <person name="Zhao X.W."/>
            <person name="Wei L."/>
        </authorList>
    </citation>
    <scope>NUCLEOTIDE SEQUENCE [LARGE SCALE GENOMIC DNA]</scope>
    <source>
        <tissue evidence="9">Nenye</tissue>
    </source>
</reference>
<keyword evidence="2 4" id="KW-0378">Hydrolase</keyword>
<organism evidence="9 10">
    <name type="scientific">Cinchona calisaya</name>
    <dbReference type="NCBI Taxonomy" id="153742"/>
    <lineage>
        <taxon>Eukaryota</taxon>
        <taxon>Viridiplantae</taxon>
        <taxon>Streptophyta</taxon>
        <taxon>Embryophyta</taxon>
        <taxon>Tracheophyta</taxon>
        <taxon>Spermatophyta</taxon>
        <taxon>Magnoliopsida</taxon>
        <taxon>eudicotyledons</taxon>
        <taxon>Gunneridae</taxon>
        <taxon>Pentapetalae</taxon>
        <taxon>asterids</taxon>
        <taxon>lamiids</taxon>
        <taxon>Gentianales</taxon>
        <taxon>Rubiaceae</taxon>
        <taxon>Cinchonoideae</taxon>
        <taxon>Cinchoneae</taxon>
        <taxon>Cinchona</taxon>
    </lineage>
</organism>
<evidence type="ECO:0000256" key="2">
    <source>
        <dbReference type="ARBA" id="ARBA00022801"/>
    </source>
</evidence>
<keyword evidence="10" id="KW-1185">Reference proteome</keyword>
<dbReference type="InterPro" id="IPR013780">
    <property type="entry name" value="Glyco_hydro_b"/>
</dbReference>
<evidence type="ECO:0000256" key="3">
    <source>
        <dbReference type="ARBA" id="ARBA00023295"/>
    </source>
</evidence>
<sequence>MEKALFLSTIASRPLFLSPRKQYTCGLSNSCSCSSNSRISNGSLKKLKFLHFFHLDIFSSREKGKNKRSVSTSLVYCKMAGYEGTAVTADTRSGNMIFEPILEEGVFRFDCSADDRNTAFPSVSFVTPSDRETPILAGHKVPSYIPTFECVLGQQIVNIEFPSGTSFYGTGEVSGQLERTGKRVFTWNTDAWGYGPGTTSLYQSHPWVLAILPDGGAIGILADTTRRCEIDLRKESNVKFIAQPSYPIITFGPFASPTDVLISMSHATGTVFMPPKWSLGYHQCRWSYASDARVREIARTFREKAIPCDVIWMDIDYMDGFRCFTFNKERFPDPKCLVKDLHRDGFKGIWMLDPGIKCEKGYFVYDSGCEKDIWIQTADGKPFTGEVWPGPCVFPDFTQSKARLWWANLVRDFTANGVDGIWNDMNEPAIFKTVTKTMPKNNIHRGDDELGGCQIHAHYHNVYGMLMARSTYEGLRLAHQNRRPFVLTRAGFVGSQRYAATWTGDNLSTWEHLHMSISMVLQLGLSGQPLSGPDIGGFAGNATPKLFGRWMGVGSLFPFCRGHSEADTNDHEPWSFGEECEEVCRLALKRRYRLLPHIYTLFYVAHTRGIPVATPILFADSKDPELRTRDDSFMLGPLLVYASTCHDQELDHTQHRLPKGIWLSFDFEDSHPDLPALYLKGGSIIPVGPPYQHVGEANPTDDLSLLVALDEHGKAEGILFEDAGDGYEYTKGGYLLTTYIAKLQSSIITVSISKTEGLWKRPNRRLHVKLLLGGGAMLEAWSTDGETVQLTMPSENEVSNMVLASEKQYKIRMESAIKIPAVDIVPGHKGVELSRTPVLMNSGDWLLKVVPWIGGRIISMEHGPSGIQWLHSRVEISGYEEYSGTEYRSAGCTEEYSIIERDLEQAGEIESLKLEGDIGGGLVLRRGISFPKDDRKVFRIESGIVARKVGAGSGGYSRLVCLRVHPTFSLLHPTESCVEFTSVDGSKHEIWPESGEQVFEGDLLPNGEWMLVDKCLGLALVNRFNNNEVCKCLVHWGTGTVNLELWSEQRPVSNQSPLQICHEYVVRAIS</sequence>
<accession>A0ABD2Y050</accession>